<keyword evidence="6 8" id="KW-0472">Membrane</keyword>
<dbReference type="InterPro" id="IPR013685">
    <property type="entry name" value="POTRA_FtsQ_type"/>
</dbReference>
<dbReference type="InterPro" id="IPR005548">
    <property type="entry name" value="Cell_div_FtsQ/DivIB_C"/>
</dbReference>
<keyword evidence="5 8" id="KW-1133">Transmembrane helix</keyword>
<feature type="transmembrane region" description="Helical" evidence="8">
    <location>
        <begin position="26"/>
        <end position="43"/>
    </location>
</feature>
<dbReference type="Proteomes" id="UP000030416">
    <property type="component" value="Unassembled WGS sequence"/>
</dbReference>
<keyword evidence="12" id="KW-1185">Reference proteome</keyword>
<evidence type="ECO:0000256" key="7">
    <source>
        <dbReference type="ARBA" id="ARBA00023306"/>
    </source>
</evidence>
<organism evidence="11 12">
    <name type="scientific">Ureibacillus manganicus DSM 26584</name>
    <dbReference type="NCBI Taxonomy" id="1384049"/>
    <lineage>
        <taxon>Bacteria</taxon>
        <taxon>Bacillati</taxon>
        <taxon>Bacillota</taxon>
        <taxon>Bacilli</taxon>
        <taxon>Bacillales</taxon>
        <taxon>Caryophanaceae</taxon>
        <taxon>Ureibacillus</taxon>
    </lineage>
</organism>
<dbReference type="InterPro" id="IPR050487">
    <property type="entry name" value="FtsQ_DivIB"/>
</dbReference>
<evidence type="ECO:0000256" key="6">
    <source>
        <dbReference type="ARBA" id="ARBA00023136"/>
    </source>
</evidence>
<evidence type="ECO:0000313" key="12">
    <source>
        <dbReference type="Proteomes" id="UP000030416"/>
    </source>
</evidence>
<dbReference type="eggNOG" id="COG1589">
    <property type="taxonomic scope" value="Bacteria"/>
</dbReference>
<dbReference type="InterPro" id="IPR034746">
    <property type="entry name" value="POTRA"/>
</dbReference>
<sequence>MEKIIDIEDRIPTLREKRRRRTNKKFISLITLFFITLFLLLYFQSPYSDINTINVKGSAIVGEDVYIKQSGLQMGQSMWSFKEKEIEEYIKKLDWVKEVDVSKQWLTTVDIKIEEWQKVAYISENNIFYPILENGVIFKESSTNAPIDAPIFLAFDDNDKRQRLLKELADLEPTVLAMISQINSTPTESDPYAITLFMNDGYEVRAEITSLSEKLNYYPSIVAQIENAAEYEKGIIDIEVGTFYRSYTEEYSFKNSEDTQDNSEQPLDLDLPTNDNNANTDEQEVLANE</sequence>
<comment type="similarity">
    <text evidence="8">Belongs to the FtsQ/DivIB family. DivIB subfamily.</text>
</comment>
<dbReference type="PROSITE" id="PS51779">
    <property type="entry name" value="POTRA"/>
    <property type="match status" value="1"/>
</dbReference>
<dbReference type="Pfam" id="PF03799">
    <property type="entry name" value="FtsQ_DivIB_C"/>
    <property type="match status" value="1"/>
</dbReference>
<dbReference type="GO" id="GO:0032153">
    <property type="term" value="C:cell division site"/>
    <property type="evidence" value="ECO:0007669"/>
    <property type="project" value="UniProtKB-UniRule"/>
</dbReference>
<keyword evidence="2 8" id="KW-1003">Cell membrane</keyword>
<protein>
    <recommendedName>
        <fullName evidence="8">Cell division protein DivIB</fullName>
    </recommendedName>
</protein>
<dbReference type="Gene3D" id="3.10.20.310">
    <property type="entry name" value="membrane protein fhac"/>
    <property type="match status" value="1"/>
</dbReference>
<evidence type="ECO:0000256" key="3">
    <source>
        <dbReference type="ARBA" id="ARBA00022618"/>
    </source>
</evidence>
<dbReference type="EMBL" id="JPVN01000001">
    <property type="protein sequence ID" value="KGR80442.1"/>
    <property type="molecule type" value="Genomic_DNA"/>
</dbReference>
<dbReference type="InterPro" id="IPR026580">
    <property type="entry name" value="DivIB"/>
</dbReference>
<keyword evidence="3 8" id="KW-0132">Cell division</keyword>
<evidence type="ECO:0000256" key="9">
    <source>
        <dbReference type="SAM" id="MobiDB-lite"/>
    </source>
</evidence>
<evidence type="ECO:0000256" key="5">
    <source>
        <dbReference type="ARBA" id="ARBA00022989"/>
    </source>
</evidence>
<dbReference type="AlphaFoldDB" id="A0A0A3J055"/>
<comment type="function">
    <text evidence="8">Cell division protein that may be involved in stabilizing or promoting the assembly of the division complex.</text>
</comment>
<dbReference type="Pfam" id="PF08478">
    <property type="entry name" value="POTRA_1"/>
    <property type="match status" value="1"/>
</dbReference>
<comment type="subcellular location">
    <subcellularLocation>
        <location evidence="8">Cell membrane</location>
        <topology evidence="8">Single-pass type II membrane protein</topology>
    </subcellularLocation>
    <subcellularLocation>
        <location evidence="1">Membrane</location>
    </subcellularLocation>
    <text evidence="8">Localizes to the division septum.</text>
</comment>
<evidence type="ECO:0000256" key="8">
    <source>
        <dbReference type="HAMAP-Rule" id="MF_00912"/>
    </source>
</evidence>
<dbReference type="Gene3D" id="3.40.50.10960">
    <property type="match status" value="1"/>
</dbReference>
<dbReference type="STRING" id="1384049.CD29_00685"/>
<dbReference type="GO" id="GO:0043093">
    <property type="term" value="P:FtsZ-dependent cytokinesis"/>
    <property type="evidence" value="ECO:0007669"/>
    <property type="project" value="UniProtKB-UniRule"/>
</dbReference>
<keyword evidence="4 8" id="KW-0812">Transmembrane</keyword>
<evidence type="ECO:0000256" key="1">
    <source>
        <dbReference type="ARBA" id="ARBA00004370"/>
    </source>
</evidence>
<evidence type="ECO:0000259" key="10">
    <source>
        <dbReference type="PROSITE" id="PS51779"/>
    </source>
</evidence>
<evidence type="ECO:0000256" key="4">
    <source>
        <dbReference type="ARBA" id="ARBA00022692"/>
    </source>
</evidence>
<evidence type="ECO:0000256" key="2">
    <source>
        <dbReference type="ARBA" id="ARBA00022475"/>
    </source>
</evidence>
<gene>
    <name evidence="8" type="primary">divIB</name>
    <name evidence="11" type="ORF">CD29_00685</name>
</gene>
<feature type="region of interest" description="Disordered" evidence="9">
    <location>
        <begin position="253"/>
        <end position="289"/>
    </location>
</feature>
<feature type="domain" description="POTRA" evidence="10">
    <location>
        <begin position="48"/>
        <end position="116"/>
    </location>
</feature>
<dbReference type="RefSeq" id="WP_036181782.1">
    <property type="nucleotide sequence ID" value="NZ_AVDA01000001.1"/>
</dbReference>
<name>A0A0A3J055_9BACL</name>
<proteinExistence type="inferred from homology"/>
<reference evidence="11 12" key="1">
    <citation type="submission" date="2014-02" db="EMBL/GenBank/DDBJ databases">
        <title>Draft genome sequence of Lysinibacillus manganicus DSM 26584T.</title>
        <authorList>
            <person name="Zhang F."/>
            <person name="Wang G."/>
            <person name="Zhang L."/>
        </authorList>
    </citation>
    <scope>NUCLEOTIDE SEQUENCE [LARGE SCALE GENOMIC DNA]</scope>
    <source>
        <strain evidence="11 12">DSM 26584</strain>
    </source>
</reference>
<dbReference type="OrthoDB" id="1819027at2"/>
<comment type="caution">
    <text evidence="11">The sequence shown here is derived from an EMBL/GenBank/DDBJ whole genome shotgun (WGS) entry which is preliminary data.</text>
</comment>
<evidence type="ECO:0000313" key="11">
    <source>
        <dbReference type="EMBL" id="KGR80442.1"/>
    </source>
</evidence>
<dbReference type="GO" id="GO:0005886">
    <property type="term" value="C:plasma membrane"/>
    <property type="evidence" value="ECO:0007669"/>
    <property type="project" value="UniProtKB-SubCell"/>
</dbReference>
<dbReference type="PANTHER" id="PTHR37820:SF1">
    <property type="entry name" value="CELL DIVISION PROTEIN FTSQ"/>
    <property type="match status" value="1"/>
</dbReference>
<dbReference type="HAMAP" id="MF_00912">
    <property type="entry name" value="DivIB"/>
    <property type="match status" value="1"/>
</dbReference>
<accession>A0A0A3J055</accession>
<keyword evidence="7 8" id="KW-0131">Cell cycle</keyword>
<dbReference type="PANTHER" id="PTHR37820">
    <property type="entry name" value="CELL DIVISION PROTEIN DIVIB"/>
    <property type="match status" value="1"/>
</dbReference>